<dbReference type="PROSITE" id="PS51725">
    <property type="entry name" value="ABM"/>
    <property type="match status" value="1"/>
</dbReference>
<protein>
    <submittedName>
        <fullName evidence="2">Autoinducer 2-degrading protein</fullName>
    </submittedName>
</protein>
<evidence type="ECO:0000313" key="3">
    <source>
        <dbReference type="Proteomes" id="UP000587760"/>
    </source>
</evidence>
<dbReference type="Gene3D" id="3.30.70.100">
    <property type="match status" value="1"/>
</dbReference>
<dbReference type="Proteomes" id="UP000587760">
    <property type="component" value="Unassembled WGS sequence"/>
</dbReference>
<reference evidence="2 3" key="1">
    <citation type="submission" date="2020-08" db="EMBL/GenBank/DDBJ databases">
        <title>Genomic Encyclopedia of Type Strains, Phase IV (KMG-IV): sequencing the most valuable type-strain genomes for metagenomic binning, comparative biology and taxonomic classification.</title>
        <authorList>
            <person name="Goeker M."/>
        </authorList>
    </citation>
    <scope>NUCLEOTIDE SEQUENCE [LARGE SCALE GENOMIC DNA]</scope>
    <source>
        <strain evidence="2 3">DSM 2461</strain>
    </source>
</reference>
<dbReference type="PANTHER" id="PTHR33336">
    <property type="entry name" value="QUINOL MONOOXYGENASE YGIN-RELATED"/>
    <property type="match status" value="1"/>
</dbReference>
<feature type="domain" description="ABM" evidence="1">
    <location>
        <begin position="2"/>
        <end position="90"/>
    </location>
</feature>
<dbReference type="InterPro" id="IPR050744">
    <property type="entry name" value="AI-2_Isomerase_LsrG"/>
</dbReference>
<dbReference type="SUPFAM" id="SSF54909">
    <property type="entry name" value="Dimeric alpha+beta barrel"/>
    <property type="match status" value="1"/>
</dbReference>
<evidence type="ECO:0000313" key="2">
    <source>
        <dbReference type="EMBL" id="MBB6482091.1"/>
    </source>
</evidence>
<dbReference type="GO" id="GO:0016491">
    <property type="term" value="F:oxidoreductase activity"/>
    <property type="evidence" value="ECO:0007669"/>
    <property type="project" value="TreeGrafter"/>
</dbReference>
<dbReference type="GO" id="GO:0005829">
    <property type="term" value="C:cytosol"/>
    <property type="evidence" value="ECO:0007669"/>
    <property type="project" value="TreeGrafter"/>
</dbReference>
<dbReference type="AlphaFoldDB" id="A0A841RFC6"/>
<keyword evidence="3" id="KW-1185">Reference proteome</keyword>
<proteinExistence type="predicted"/>
<dbReference type="PANTHER" id="PTHR33336:SF1">
    <property type="entry name" value="(4S)-4-HYDROXY-5-PHOSPHONOOXYPENTANE-2,3-DIONE ISOMERASE"/>
    <property type="match status" value="1"/>
</dbReference>
<comment type="caution">
    <text evidence="2">The sequence shown here is derived from an EMBL/GenBank/DDBJ whole genome shotgun (WGS) entry which is preliminary data.</text>
</comment>
<dbReference type="InterPro" id="IPR007138">
    <property type="entry name" value="ABM_dom"/>
</dbReference>
<dbReference type="EMBL" id="JACHGJ010000009">
    <property type="protein sequence ID" value="MBB6482091.1"/>
    <property type="molecule type" value="Genomic_DNA"/>
</dbReference>
<gene>
    <name evidence="2" type="ORF">HNR50_003779</name>
</gene>
<sequence>MVVYCVNVFVKQENIQAFIEATEVNHRETRKEPGNLRFDVIQHDEDKSRFMLYEVYKSPEAVAAHKETDHYLSWRNTVAPFMAKDREGVRFSPLFPEEEKEW</sequence>
<dbReference type="InterPro" id="IPR011008">
    <property type="entry name" value="Dimeric_a/b-barrel"/>
</dbReference>
<evidence type="ECO:0000259" key="1">
    <source>
        <dbReference type="PROSITE" id="PS51725"/>
    </source>
</evidence>
<name>A0A841RFC6_9SPIO</name>
<dbReference type="Pfam" id="PF03992">
    <property type="entry name" value="ABM"/>
    <property type="match status" value="1"/>
</dbReference>
<organism evidence="2 3">
    <name type="scientific">Spirochaeta isovalerica</name>
    <dbReference type="NCBI Taxonomy" id="150"/>
    <lineage>
        <taxon>Bacteria</taxon>
        <taxon>Pseudomonadati</taxon>
        <taxon>Spirochaetota</taxon>
        <taxon>Spirochaetia</taxon>
        <taxon>Spirochaetales</taxon>
        <taxon>Spirochaetaceae</taxon>
        <taxon>Spirochaeta</taxon>
    </lineage>
</organism>
<dbReference type="RefSeq" id="WP_184748325.1">
    <property type="nucleotide sequence ID" value="NZ_JACHGJ010000009.1"/>
</dbReference>
<accession>A0A841RFC6</accession>